<dbReference type="PIRSF" id="PIRSF010312">
    <property type="entry name" value="Sulphur_oxidation_SoxY"/>
    <property type="match status" value="1"/>
</dbReference>
<feature type="domain" description="Ig-like SoxY" evidence="2">
    <location>
        <begin position="57"/>
        <end position="160"/>
    </location>
</feature>
<dbReference type="EMBL" id="CP022423">
    <property type="protein sequence ID" value="ASM76761.1"/>
    <property type="molecule type" value="Genomic_DNA"/>
</dbReference>
<dbReference type="NCBIfam" id="TIGR01409">
    <property type="entry name" value="TAT_signal_seq"/>
    <property type="match status" value="1"/>
</dbReference>
<evidence type="ECO:0000259" key="2">
    <source>
        <dbReference type="Pfam" id="PF13501"/>
    </source>
</evidence>
<proteinExistence type="predicted"/>
<keyword evidence="4" id="KW-1185">Reference proteome</keyword>
<organism evidence="3 4">
    <name type="scientific">Vitreoscilla filiformis</name>
    <dbReference type="NCBI Taxonomy" id="63"/>
    <lineage>
        <taxon>Bacteria</taxon>
        <taxon>Pseudomonadati</taxon>
        <taxon>Pseudomonadota</taxon>
        <taxon>Betaproteobacteria</taxon>
        <taxon>Neisseriales</taxon>
        <taxon>Neisseriaceae</taxon>
        <taxon>Vitreoscilla</taxon>
    </lineage>
</organism>
<dbReference type="InterPro" id="IPR006311">
    <property type="entry name" value="TAT_signal"/>
</dbReference>
<dbReference type="Pfam" id="PF13501">
    <property type="entry name" value="SoxY"/>
    <property type="match status" value="1"/>
</dbReference>
<protein>
    <submittedName>
        <fullName evidence="3">Thiosulfate oxidation carrier protein SoxY</fullName>
    </submittedName>
</protein>
<dbReference type="InterPro" id="IPR019546">
    <property type="entry name" value="TAT_signal_bac_arc"/>
</dbReference>
<dbReference type="NCBIfam" id="TIGR04488">
    <property type="entry name" value="SoxY_true_GGCGG"/>
    <property type="match status" value="1"/>
</dbReference>
<dbReference type="AlphaFoldDB" id="A0A221KCL9"/>
<evidence type="ECO:0000256" key="1">
    <source>
        <dbReference type="SAM" id="SignalP"/>
    </source>
</evidence>
<gene>
    <name evidence="3" type="ORF">VITFI_CDS0983</name>
</gene>
<dbReference type="PROSITE" id="PS51318">
    <property type="entry name" value="TAT"/>
    <property type="match status" value="1"/>
</dbReference>
<feature type="signal peptide" evidence="1">
    <location>
        <begin position="1"/>
        <end position="40"/>
    </location>
</feature>
<keyword evidence="1" id="KW-0732">Signal</keyword>
<dbReference type="InterPro" id="IPR016568">
    <property type="entry name" value="Sulphur_oxidation_SoxY"/>
</dbReference>
<feature type="chain" id="PRO_5012081350" evidence="1">
    <location>
        <begin position="41"/>
        <end position="162"/>
    </location>
</feature>
<reference evidence="3 4" key="1">
    <citation type="submission" date="2017-07" db="EMBL/GenBank/DDBJ databases">
        <title>Complete Genome Sequence of the cosmetic ferment Vitreoscilla filiformis (ATCC15551).</title>
        <authorList>
            <person name="Contreras S."/>
            <person name="Sagory-Zalkind P."/>
            <person name="Blanquart H."/>
            <person name="Iltis A."/>
            <person name="Morand S.C."/>
        </authorList>
    </citation>
    <scope>NUCLEOTIDE SEQUENCE [LARGE SCALE GENOMIC DNA]</scope>
    <source>
        <strain evidence="3 4">ATCC 15551</strain>
    </source>
</reference>
<evidence type="ECO:0000313" key="4">
    <source>
        <dbReference type="Proteomes" id="UP000199729"/>
    </source>
</evidence>
<sequence length="162" mass="16580">MTPNLKEIPTMQTRRDMLARSATVAGLMAAAGLLPTPALANWNTAAFDAKNIADLMKALGAGAPVESKDVTVSGPDIAENGSVVPVGAATALPGVKRVLILIEKNPSVLAALFDVTDAVEANFSTRVKMGQSSNVYAVAIMGDGKVLFAQKEVKVTLGGCGG</sequence>
<name>A0A221KCL9_VITFI</name>
<dbReference type="Gene3D" id="2.60.40.2470">
    <property type="entry name" value="SoxY domain"/>
    <property type="match status" value="1"/>
</dbReference>
<dbReference type="Proteomes" id="UP000199729">
    <property type="component" value="Chromosome"/>
</dbReference>
<accession>A0A221KCL9</accession>
<dbReference type="InterPro" id="IPR032711">
    <property type="entry name" value="SoxY"/>
</dbReference>
<dbReference type="KEGG" id="vff:VITFI_CDS0983"/>
<evidence type="ECO:0000313" key="3">
    <source>
        <dbReference type="EMBL" id="ASM76761.1"/>
    </source>
</evidence>
<dbReference type="InterPro" id="IPR038162">
    <property type="entry name" value="SoxY_sf"/>
</dbReference>